<comment type="subcellular location">
    <subcellularLocation>
        <location evidence="1">Cell outer membrane</location>
        <topology evidence="1">Multi-pass membrane protein</topology>
    </subcellularLocation>
</comment>
<protein>
    <recommendedName>
        <fullName evidence="3">TonB-dependent receptor plug domain-containing protein</fullName>
    </recommendedName>
</protein>
<keyword evidence="2" id="KW-0732">Signal</keyword>
<proteinExistence type="inferred from homology"/>
<comment type="similarity">
    <text evidence="1">Belongs to the TonB-dependent receptor family.</text>
</comment>
<dbReference type="SUPFAM" id="SSF56935">
    <property type="entry name" value="Porins"/>
    <property type="match status" value="1"/>
</dbReference>
<dbReference type="InterPro" id="IPR037066">
    <property type="entry name" value="Plug_dom_sf"/>
</dbReference>
<evidence type="ECO:0000313" key="5">
    <source>
        <dbReference type="Proteomes" id="UP001499909"/>
    </source>
</evidence>
<evidence type="ECO:0000256" key="1">
    <source>
        <dbReference type="PROSITE-ProRule" id="PRU01360"/>
    </source>
</evidence>
<evidence type="ECO:0000256" key="2">
    <source>
        <dbReference type="SAM" id="SignalP"/>
    </source>
</evidence>
<dbReference type="Gene3D" id="2.170.130.10">
    <property type="entry name" value="TonB-dependent receptor, plug domain"/>
    <property type="match status" value="1"/>
</dbReference>
<dbReference type="InterPro" id="IPR023997">
    <property type="entry name" value="TonB-dep_OMP_SusC/RagA_CS"/>
</dbReference>
<dbReference type="RefSeq" id="WP_345116343.1">
    <property type="nucleotide sequence ID" value="NZ_BAABDH010000104.1"/>
</dbReference>
<dbReference type="Pfam" id="PF07715">
    <property type="entry name" value="Plug"/>
    <property type="match status" value="1"/>
</dbReference>
<name>A0ABP7NJ60_9BACT</name>
<dbReference type="EMBL" id="BAABDH010000104">
    <property type="protein sequence ID" value="GAA3948265.1"/>
    <property type="molecule type" value="Genomic_DNA"/>
</dbReference>
<gene>
    <name evidence="4" type="ORF">GCM10022406_32620</name>
</gene>
<keyword evidence="5" id="KW-1185">Reference proteome</keyword>
<feature type="chain" id="PRO_5047201278" description="TonB-dependent receptor plug domain-containing protein" evidence="2">
    <location>
        <begin position="24"/>
        <end position="160"/>
    </location>
</feature>
<dbReference type="InterPro" id="IPR012910">
    <property type="entry name" value="Plug_dom"/>
</dbReference>
<evidence type="ECO:0000313" key="4">
    <source>
        <dbReference type="EMBL" id="GAA3948265.1"/>
    </source>
</evidence>
<evidence type="ECO:0000259" key="3">
    <source>
        <dbReference type="Pfam" id="PF07715"/>
    </source>
</evidence>
<reference evidence="5" key="1">
    <citation type="journal article" date="2019" name="Int. J. Syst. Evol. Microbiol.">
        <title>The Global Catalogue of Microorganisms (GCM) 10K type strain sequencing project: providing services to taxonomists for standard genome sequencing and annotation.</title>
        <authorList>
            <consortium name="The Broad Institute Genomics Platform"/>
            <consortium name="The Broad Institute Genome Sequencing Center for Infectious Disease"/>
            <person name="Wu L."/>
            <person name="Ma J."/>
        </authorList>
    </citation>
    <scope>NUCLEOTIDE SEQUENCE [LARGE SCALE GENOMIC DNA]</scope>
    <source>
        <strain evidence="5">JCM 17214</strain>
    </source>
</reference>
<sequence length="160" mass="17216">MQRFPLPLFTGALLLTAGFTAQAQRIPGITIQKVPTLQRQDSTALSPLPNIPGVTVRRAPVPQPRDSAKIIRLSCRLDCPLHGKHNQPLFIVDGSLLAPDDKLSGLNPNDIEKINVLKGAAATALYGSRGQYGAIQITTKRAAKLPKPYPQRPMEAVAAP</sequence>
<keyword evidence="1" id="KW-0472">Membrane</keyword>
<accession>A0ABP7NJ60</accession>
<dbReference type="Proteomes" id="UP001499909">
    <property type="component" value="Unassembled WGS sequence"/>
</dbReference>
<dbReference type="PROSITE" id="PS52016">
    <property type="entry name" value="TONB_DEPENDENT_REC_3"/>
    <property type="match status" value="1"/>
</dbReference>
<keyword evidence="1" id="KW-0998">Cell outer membrane</keyword>
<feature type="domain" description="TonB-dependent receptor plug" evidence="3">
    <location>
        <begin position="39"/>
        <end position="133"/>
    </location>
</feature>
<comment type="caution">
    <text evidence="4">The sequence shown here is derived from an EMBL/GenBank/DDBJ whole genome shotgun (WGS) entry which is preliminary data.</text>
</comment>
<dbReference type="InterPro" id="IPR039426">
    <property type="entry name" value="TonB-dep_rcpt-like"/>
</dbReference>
<feature type="signal peptide" evidence="2">
    <location>
        <begin position="1"/>
        <end position="23"/>
    </location>
</feature>
<keyword evidence="1" id="KW-1134">Transmembrane beta strand</keyword>
<keyword evidence="1" id="KW-0812">Transmembrane</keyword>
<keyword evidence="1" id="KW-0813">Transport</keyword>
<dbReference type="NCBIfam" id="TIGR04057">
    <property type="entry name" value="SusC_RagA_signa"/>
    <property type="match status" value="1"/>
</dbReference>
<organism evidence="4 5">
    <name type="scientific">Hymenobacter algoricola</name>
    <dbReference type="NCBI Taxonomy" id="486267"/>
    <lineage>
        <taxon>Bacteria</taxon>
        <taxon>Pseudomonadati</taxon>
        <taxon>Bacteroidota</taxon>
        <taxon>Cytophagia</taxon>
        <taxon>Cytophagales</taxon>
        <taxon>Hymenobacteraceae</taxon>
        <taxon>Hymenobacter</taxon>
    </lineage>
</organism>